<dbReference type="Proteomes" id="UP000053259">
    <property type="component" value="Unassembled WGS sequence"/>
</dbReference>
<dbReference type="STRING" id="253628.A0A0D2ACL5"/>
<dbReference type="PANTHER" id="PTHR43329">
    <property type="entry name" value="EPOXIDE HYDROLASE"/>
    <property type="match status" value="1"/>
</dbReference>
<evidence type="ECO:0000256" key="2">
    <source>
        <dbReference type="ARBA" id="ARBA00038334"/>
    </source>
</evidence>
<keyword evidence="5" id="KW-1185">Reference proteome</keyword>
<dbReference type="RefSeq" id="XP_016214507.1">
    <property type="nucleotide sequence ID" value="XM_016357715.1"/>
</dbReference>
<feature type="domain" description="AB hydrolase-1" evidence="3">
    <location>
        <begin position="33"/>
        <end position="316"/>
    </location>
</feature>
<gene>
    <name evidence="4" type="ORF">PV09_04384</name>
</gene>
<dbReference type="PRINTS" id="PR00111">
    <property type="entry name" value="ABHYDROLASE"/>
</dbReference>
<dbReference type="Pfam" id="PF00561">
    <property type="entry name" value="Abhydrolase_1"/>
    <property type="match status" value="1"/>
</dbReference>
<proteinExistence type="inferred from homology"/>
<evidence type="ECO:0000259" key="3">
    <source>
        <dbReference type="Pfam" id="PF00561"/>
    </source>
</evidence>
<evidence type="ECO:0000256" key="1">
    <source>
        <dbReference type="ARBA" id="ARBA00022801"/>
    </source>
</evidence>
<dbReference type="InterPro" id="IPR029058">
    <property type="entry name" value="AB_hydrolase_fold"/>
</dbReference>
<dbReference type="AlphaFoldDB" id="A0A0D2ACL5"/>
<organism evidence="4 5">
    <name type="scientific">Verruconis gallopava</name>
    <dbReference type="NCBI Taxonomy" id="253628"/>
    <lineage>
        <taxon>Eukaryota</taxon>
        <taxon>Fungi</taxon>
        <taxon>Dikarya</taxon>
        <taxon>Ascomycota</taxon>
        <taxon>Pezizomycotina</taxon>
        <taxon>Dothideomycetes</taxon>
        <taxon>Pleosporomycetidae</taxon>
        <taxon>Venturiales</taxon>
        <taxon>Sympoventuriaceae</taxon>
        <taxon>Verruconis</taxon>
    </lineage>
</organism>
<keyword evidence="1" id="KW-0378">Hydrolase</keyword>
<reference evidence="4 5" key="1">
    <citation type="submission" date="2015-01" db="EMBL/GenBank/DDBJ databases">
        <title>The Genome Sequence of Ochroconis gallopava CBS43764.</title>
        <authorList>
            <consortium name="The Broad Institute Genomics Platform"/>
            <person name="Cuomo C."/>
            <person name="de Hoog S."/>
            <person name="Gorbushina A."/>
            <person name="Stielow B."/>
            <person name="Teixiera M."/>
            <person name="Abouelleil A."/>
            <person name="Chapman S.B."/>
            <person name="Priest M."/>
            <person name="Young S.K."/>
            <person name="Wortman J."/>
            <person name="Nusbaum C."/>
            <person name="Birren B."/>
        </authorList>
    </citation>
    <scope>NUCLEOTIDE SEQUENCE [LARGE SCALE GENOMIC DNA]</scope>
    <source>
        <strain evidence="4 5">CBS 43764</strain>
    </source>
</reference>
<dbReference type="InterPro" id="IPR000073">
    <property type="entry name" value="AB_hydrolase_1"/>
</dbReference>
<dbReference type="InParanoid" id="A0A0D2ACL5"/>
<dbReference type="SUPFAM" id="SSF53474">
    <property type="entry name" value="alpha/beta-Hydrolases"/>
    <property type="match status" value="1"/>
</dbReference>
<sequence length="334" mass="38129">MEGFNEKTIKVSRGFTYRYYVSGGTQKVDPNLPSLLFCHGWPDDARLWEKMSVYLRELPFNLIIPDLLGYGGTDKPADPTQYRHDLVSKDLTEILDVEKVSKVIVVGHDWGAAVASRLLNYYPERVVGLILLNVAYLPPSKTKFDLDSVNELTKGLFGYPIYQYWHFFTSPEAPALLKSKVDRLYSALHAQGESSMKDFFTNGNAFPEYLNSSSPMPEVRAYAQDPAFRKYFIDRLGNDGFVGAQNYYVATKNNIQFECDSQIPEKNYYVKVPHLFIGCDGDAVCRPEMLEASRPYLKDLEAAPIVHCAHWSPYEAPKEMTKPIVDWLERKFLS</sequence>
<dbReference type="EMBL" id="KN847540">
    <property type="protein sequence ID" value="KIW04638.1"/>
    <property type="molecule type" value="Genomic_DNA"/>
</dbReference>
<accession>A0A0D2ACL5</accession>
<dbReference type="VEuPathDB" id="FungiDB:PV09_04384"/>
<dbReference type="HOGENOM" id="CLU_020336_7_0_1"/>
<protein>
    <recommendedName>
        <fullName evidence="3">AB hydrolase-1 domain-containing protein</fullName>
    </recommendedName>
</protein>
<dbReference type="OrthoDB" id="284184at2759"/>
<dbReference type="InterPro" id="IPR000639">
    <property type="entry name" value="Epox_hydrolase-like"/>
</dbReference>
<dbReference type="PRINTS" id="PR00412">
    <property type="entry name" value="EPOXHYDRLASE"/>
</dbReference>
<dbReference type="GO" id="GO:0016787">
    <property type="term" value="F:hydrolase activity"/>
    <property type="evidence" value="ECO:0007669"/>
    <property type="project" value="UniProtKB-KW"/>
</dbReference>
<name>A0A0D2ACL5_9PEZI</name>
<evidence type="ECO:0000313" key="4">
    <source>
        <dbReference type="EMBL" id="KIW04638.1"/>
    </source>
</evidence>
<comment type="similarity">
    <text evidence="2">Belongs to the AB hydrolase superfamily. Epoxide hydrolase family.</text>
</comment>
<evidence type="ECO:0000313" key="5">
    <source>
        <dbReference type="Proteomes" id="UP000053259"/>
    </source>
</evidence>
<dbReference type="GeneID" id="27312357"/>
<dbReference type="Gene3D" id="3.40.50.1820">
    <property type="entry name" value="alpha/beta hydrolase"/>
    <property type="match status" value="1"/>
</dbReference>